<reference evidence="15" key="1">
    <citation type="journal article" date="2014" name="BMC Genomics">
        <title>Genome characteristics reveal the impact of lichenization on lichen-forming fungus Endocarpon pusillum Hedwig (Verrucariales, Ascomycota).</title>
        <authorList>
            <person name="Wang Y.-Y."/>
            <person name="Liu B."/>
            <person name="Zhang X.-Y."/>
            <person name="Zhou Q.-M."/>
            <person name="Zhang T."/>
            <person name="Li H."/>
            <person name="Yu Y.-F."/>
            <person name="Zhang X.-L."/>
            <person name="Hao X.-Y."/>
            <person name="Wang M."/>
            <person name="Wang L."/>
            <person name="Wei J.-C."/>
        </authorList>
    </citation>
    <scope>NUCLEOTIDE SEQUENCE [LARGE SCALE GENOMIC DNA]</scope>
    <source>
        <strain evidence="15">Z07020 / HMAS-L-300199</strain>
    </source>
</reference>
<evidence type="ECO:0000256" key="7">
    <source>
        <dbReference type="ARBA" id="ARBA00024843"/>
    </source>
</evidence>
<name>U1I4C6_ENDPU</name>
<dbReference type="PROSITE" id="PS00059">
    <property type="entry name" value="ADH_ZINC"/>
    <property type="match status" value="1"/>
</dbReference>
<keyword evidence="3 10" id="KW-0479">Metal-binding</keyword>
<keyword evidence="15" id="KW-1185">Reference proteome</keyword>
<dbReference type="CDD" id="cd05285">
    <property type="entry name" value="sorbitol_DH"/>
    <property type="match status" value="1"/>
</dbReference>
<dbReference type="InterPro" id="IPR045306">
    <property type="entry name" value="SDH-like"/>
</dbReference>
<dbReference type="GO" id="GO:0019569">
    <property type="term" value="P:L-arabinose catabolic process to D-xylulose 5-phosphate"/>
    <property type="evidence" value="ECO:0007669"/>
    <property type="project" value="UniProtKB-UniRule"/>
</dbReference>
<dbReference type="PANTHER" id="PTHR43161:SF9">
    <property type="entry name" value="SORBITOL DEHYDROGENASE"/>
    <property type="match status" value="1"/>
</dbReference>
<dbReference type="FunFam" id="3.40.50.720:FF:000068">
    <property type="entry name" value="Sorbitol dehydrogenase"/>
    <property type="match status" value="1"/>
</dbReference>
<dbReference type="InterPro" id="IPR013149">
    <property type="entry name" value="ADH-like_C"/>
</dbReference>
<dbReference type="OMA" id="HFWTEGG"/>
<evidence type="ECO:0000256" key="9">
    <source>
        <dbReference type="ARBA" id="ARBA00026119"/>
    </source>
</evidence>
<dbReference type="UniPathway" id="UPA00146">
    <property type="reaction ID" value="UER00577"/>
</dbReference>
<dbReference type="SUPFAM" id="SSF51735">
    <property type="entry name" value="NAD(P)-binding Rossmann-fold domains"/>
    <property type="match status" value="1"/>
</dbReference>
<dbReference type="AlphaFoldDB" id="U1I4C6"/>
<comment type="pathway">
    <text evidence="8 11">Carbohydrate degradation; L-arabinose degradation via L-arabinitol; D-xylulose 5-phosphate from L-arabinose (fungal route): step 4/5.</text>
</comment>
<dbReference type="GO" id="GO:0008270">
    <property type="term" value="F:zinc ion binding"/>
    <property type="evidence" value="ECO:0007669"/>
    <property type="project" value="UniProtKB-UniRule"/>
</dbReference>
<feature type="domain" description="Alcohol dehydrogenase-like C-terminal" evidence="12">
    <location>
        <begin position="118"/>
        <end position="250"/>
    </location>
</feature>
<keyword evidence="5 11" id="KW-0560">Oxidoreductase</keyword>
<dbReference type="SUPFAM" id="SSF50129">
    <property type="entry name" value="GroES-like"/>
    <property type="match status" value="1"/>
</dbReference>
<comment type="catalytic activity">
    <reaction evidence="11">
        <text>xylitol + NAD(+) = D-xylulose + NADH + H(+)</text>
        <dbReference type="Rhea" id="RHEA:20433"/>
        <dbReference type="ChEBI" id="CHEBI:15378"/>
        <dbReference type="ChEBI" id="CHEBI:17140"/>
        <dbReference type="ChEBI" id="CHEBI:17151"/>
        <dbReference type="ChEBI" id="CHEBI:57540"/>
        <dbReference type="ChEBI" id="CHEBI:57945"/>
        <dbReference type="EC" id="1.1.1.9"/>
    </reaction>
</comment>
<sequence length="291" mass="31015">MGHEASGIVDHVGSGVSSLEAGDRVAIEPGYPCRRCNTCKRGQYNLCPGMKFAACPPDDHGTLTRLFKVPEDFCYKLPDNIGLEEGVMVEPLSVAVHAARVGKIQHGDTVVILGSGTIGLLSAAVARTFGAKKVVAVDILEHKLQFAQRWNGSNTFMPDPRSSPASNAHRLVKDNELVLGADVVVEASGAASSINLGVHTLRPGGSFVQVGVVGANVEFPIQQVAERELHILGSYRYGAGDFQTALEMLSTKQIIVKDLISSTVPFEEATVAWEMTKRGQGIKNLIRGAAL</sequence>
<keyword evidence="11" id="KW-0119">Carbohydrate metabolism</keyword>
<dbReference type="eggNOG" id="KOG0024">
    <property type="taxonomic scope" value="Eukaryota"/>
</dbReference>
<evidence type="ECO:0000256" key="3">
    <source>
        <dbReference type="ARBA" id="ARBA00022723"/>
    </source>
</evidence>
<dbReference type="Proteomes" id="UP000019373">
    <property type="component" value="Unassembled WGS sequence"/>
</dbReference>
<evidence type="ECO:0000256" key="11">
    <source>
        <dbReference type="RuleBase" id="RU369026"/>
    </source>
</evidence>
<keyword evidence="6 11" id="KW-0520">NAD</keyword>
<dbReference type="OrthoDB" id="3941538at2759"/>
<proteinExistence type="inferred from homology"/>
<keyword evidence="4 10" id="KW-0862">Zinc</keyword>
<accession>U1I4C6</accession>
<evidence type="ECO:0000256" key="4">
    <source>
        <dbReference type="ARBA" id="ARBA00022833"/>
    </source>
</evidence>
<evidence type="ECO:0000313" key="15">
    <source>
        <dbReference type="Proteomes" id="UP000019373"/>
    </source>
</evidence>
<evidence type="ECO:0000256" key="5">
    <source>
        <dbReference type="ARBA" id="ARBA00023002"/>
    </source>
</evidence>
<evidence type="ECO:0000313" key="14">
    <source>
        <dbReference type="EMBL" id="ERF76964.1"/>
    </source>
</evidence>
<dbReference type="Gene3D" id="3.90.180.10">
    <property type="entry name" value="Medium-chain alcohol dehydrogenases, catalytic domain"/>
    <property type="match status" value="1"/>
</dbReference>
<comment type="function">
    <text evidence="7 11">Xylitol dehydrogenase which catalyzes the conversion of xylitol to D-xylulose. Xylose is a major component of hemicelluloses such as xylan. Most fungi utilize D-xylose via three enzymatic reactions, xylose reductase (XR), xylitol dehydrogenase (XDH), and xylulokinase, to form xylulose 5-phosphate, which enters pentose phosphate pathway.</text>
</comment>
<gene>
    <name evidence="14" type="ORF">EPUS_02676</name>
</gene>
<dbReference type="InterPro" id="IPR013154">
    <property type="entry name" value="ADH-like_N"/>
</dbReference>
<dbReference type="RefSeq" id="XP_007785789.1">
    <property type="nucleotide sequence ID" value="XM_007787599.1"/>
</dbReference>
<evidence type="ECO:0000256" key="2">
    <source>
        <dbReference type="ARBA" id="ARBA00022629"/>
    </source>
</evidence>
<dbReference type="GeneID" id="19237728"/>
<evidence type="ECO:0000256" key="10">
    <source>
        <dbReference type="RuleBase" id="RU361277"/>
    </source>
</evidence>
<evidence type="ECO:0000256" key="1">
    <source>
        <dbReference type="ARBA" id="ARBA00008072"/>
    </source>
</evidence>
<dbReference type="GO" id="GO:0046526">
    <property type="term" value="F:D-xylulose reductase activity"/>
    <property type="evidence" value="ECO:0007669"/>
    <property type="project" value="UniProtKB-EC"/>
</dbReference>
<dbReference type="Pfam" id="PF00107">
    <property type="entry name" value="ADH_zinc_N"/>
    <property type="match status" value="1"/>
</dbReference>
<evidence type="ECO:0000259" key="13">
    <source>
        <dbReference type="Pfam" id="PF08240"/>
    </source>
</evidence>
<dbReference type="EC" id="1.1.1.9" evidence="9 11"/>
<dbReference type="Gene3D" id="3.40.50.720">
    <property type="entry name" value="NAD(P)-binding Rossmann-like Domain"/>
    <property type="match status" value="1"/>
</dbReference>
<dbReference type="EMBL" id="KE720681">
    <property type="protein sequence ID" value="ERF76964.1"/>
    <property type="molecule type" value="Genomic_DNA"/>
</dbReference>
<comment type="similarity">
    <text evidence="1 10">Belongs to the zinc-containing alcohol dehydrogenase family.</text>
</comment>
<dbReference type="GO" id="GO:0006062">
    <property type="term" value="P:sorbitol catabolic process"/>
    <property type="evidence" value="ECO:0007669"/>
    <property type="project" value="TreeGrafter"/>
</dbReference>
<dbReference type="GO" id="GO:0003939">
    <property type="term" value="F:L-iditol 2-dehydrogenase (NAD+) activity"/>
    <property type="evidence" value="ECO:0007669"/>
    <property type="project" value="TreeGrafter"/>
</dbReference>
<protein>
    <recommendedName>
        <fullName evidence="9 11">D-xylulose reductase</fullName>
        <ecNumber evidence="9 11">1.1.1.9</ecNumber>
    </recommendedName>
    <alternativeName>
        <fullName evidence="11">Xylitol dehydrogenase</fullName>
    </alternativeName>
</protein>
<dbReference type="HOGENOM" id="CLU_026673_11_5_1"/>
<evidence type="ECO:0000256" key="8">
    <source>
        <dbReference type="ARBA" id="ARBA00025713"/>
    </source>
</evidence>
<dbReference type="InterPro" id="IPR002328">
    <property type="entry name" value="ADH_Zn_CS"/>
</dbReference>
<organism evidence="14 15">
    <name type="scientific">Endocarpon pusillum (strain Z07020 / HMAS-L-300199)</name>
    <name type="common">Lichen-forming fungus</name>
    <dbReference type="NCBI Taxonomy" id="1263415"/>
    <lineage>
        <taxon>Eukaryota</taxon>
        <taxon>Fungi</taxon>
        <taxon>Dikarya</taxon>
        <taxon>Ascomycota</taxon>
        <taxon>Pezizomycotina</taxon>
        <taxon>Eurotiomycetes</taxon>
        <taxon>Chaetothyriomycetidae</taxon>
        <taxon>Verrucariales</taxon>
        <taxon>Verrucariaceae</taxon>
        <taxon>Endocarpon</taxon>
    </lineage>
</organism>
<dbReference type="PANTHER" id="PTHR43161">
    <property type="entry name" value="SORBITOL DEHYDROGENASE"/>
    <property type="match status" value="1"/>
</dbReference>
<feature type="domain" description="Alcohol dehydrogenase-like N-terminal" evidence="13">
    <location>
        <begin position="1"/>
        <end position="79"/>
    </location>
</feature>
<comment type="cofactor">
    <cofactor evidence="11">
        <name>Zn(2+)</name>
        <dbReference type="ChEBI" id="CHEBI:29105"/>
    </cofactor>
    <text evidence="11">Binds 1 or 2 Zn(2+) ions per subunit.</text>
</comment>
<keyword evidence="2 11" id="KW-0859">Xylose metabolism</keyword>
<dbReference type="InterPro" id="IPR011032">
    <property type="entry name" value="GroES-like_sf"/>
</dbReference>
<evidence type="ECO:0000256" key="6">
    <source>
        <dbReference type="ARBA" id="ARBA00023027"/>
    </source>
</evidence>
<dbReference type="InterPro" id="IPR036291">
    <property type="entry name" value="NAD(P)-bd_dom_sf"/>
</dbReference>
<dbReference type="GO" id="GO:0042732">
    <property type="term" value="P:D-xylose metabolic process"/>
    <property type="evidence" value="ECO:0007669"/>
    <property type="project" value="UniProtKB-UniRule"/>
</dbReference>
<evidence type="ECO:0000259" key="12">
    <source>
        <dbReference type="Pfam" id="PF00107"/>
    </source>
</evidence>
<dbReference type="Pfam" id="PF08240">
    <property type="entry name" value="ADH_N"/>
    <property type="match status" value="1"/>
</dbReference>